<dbReference type="GO" id="GO:0005525">
    <property type="term" value="F:GTP binding"/>
    <property type="evidence" value="ECO:0007669"/>
    <property type="project" value="UniProtKB-KW"/>
</dbReference>
<dbReference type="STRING" id="60547.GCA_000751215_00695"/>
<evidence type="ECO:0000256" key="6">
    <source>
        <dbReference type="ARBA" id="ARBA00023134"/>
    </source>
</evidence>
<evidence type="ECO:0000259" key="10">
    <source>
        <dbReference type="Pfam" id="PF01050"/>
    </source>
</evidence>
<dbReference type="InterPro" id="IPR029044">
    <property type="entry name" value="Nucleotide-diphossugar_trans"/>
</dbReference>
<dbReference type="InterPro" id="IPR001538">
    <property type="entry name" value="Man6P_isomerase-2_C"/>
</dbReference>
<keyword evidence="5" id="KW-0547">Nucleotide-binding</keyword>
<evidence type="ECO:0000259" key="9">
    <source>
        <dbReference type="Pfam" id="PF00483"/>
    </source>
</evidence>
<accession>A0A069PRQ6</accession>
<dbReference type="PANTHER" id="PTHR46390">
    <property type="entry name" value="MANNOSE-1-PHOSPHATE GUANYLYLTRANSFERASE"/>
    <property type="match status" value="1"/>
</dbReference>
<comment type="similarity">
    <text evidence="1 8">Belongs to the mannose-6-phosphate isomerase type 2 family.</text>
</comment>
<name>A0A069PRQ6_9BURK</name>
<dbReference type="EMBL" id="JFHC01000015">
    <property type="protein sequence ID" value="KDR42544.1"/>
    <property type="molecule type" value="Genomic_DNA"/>
</dbReference>
<sequence>MGRSIVNDFTRKLELSRDDLVPAAISGTGAGASTKSSVRLAQVVLAGGSGSRLWPMSREQYPKQLIGVLGSDSLLQATVERMRDFSVQEHRTQSRPIIVCGEEHRFTTAEQLRASGIDARIVVEPARRDTAPALTLAAAAACADGEDAIIVAMPADHAIADVAAFQRAIACAARYAQDGAITTLGVLPTRPDSGFGYIKLGEVLHDGAHHIERFVEKPAAELAAQYLASGRYWWNSGIFVVRASVWLSTIKALQPEIYEACATAYAQGTSDGPFFRPGADAFRQSPSNSIDYAVMEPLGSDGGLAPGVVVPLDAGWSDLGSWDAVWNALEKDGDGNVARGRIVFEGTTSSFAHSEGRLVACVGVTNLVVVETDDAVLVADRSRVQDIKGLVSRIRAQRAPEADAHRKVRRPWGYYDSIDHGKRFQVKRIVVNPGGRLSLQLHHHRAEHWIVVSGTALVTRADEQFMLTENQSTFIQLGVTHRLENPGKLPLELIEVQSGSYLGEDDIVRFDDTYGRT</sequence>
<feature type="domain" description="Mannose-6-phosphate isomerase type II C-terminal" evidence="10">
    <location>
        <begin position="401"/>
        <end position="512"/>
    </location>
</feature>
<evidence type="ECO:0000313" key="13">
    <source>
        <dbReference type="Proteomes" id="UP000027466"/>
    </source>
</evidence>
<keyword evidence="3 12" id="KW-0808">Transferase</keyword>
<comment type="caution">
    <text evidence="12">The sequence shown here is derived from an EMBL/GenBank/DDBJ whole genome shotgun (WGS) entry which is preliminary data.</text>
</comment>
<dbReference type="InterPro" id="IPR011051">
    <property type="entry name" value="RmlC_Cupin_sf"/>
</dbReference>
<dbReference type="Pfam" id="PF00483">
    <property type="entry name" value="NTP_transferase"/>
    <property type="match status" value="1"/>
</dbReference>
<evidence type="ECO:0000256" key="8">
    <source>
        <dbReference type="RuleBase" id="RU004190"/>
    </source>
</evidence>
<keyword evidence="13" id="KW-1185">Reference proteome</keyword>
<dbReference type="FunFam" id="3.90.550.10:FF:000046">
    <property type="entry name" value="Mannose-1-phosphate guanylyltransferase (GDP)"/>
    <property type="match status" value="1"/>
</dbReference>
<feature type="domain" description="Nucleotidyl transferase" evidence="9">
    <location>
        <begin position="42"/>
        <end position="332"/>
    </location>
</feature>
<dbReference type="Proteomes" id="UP000027466">
    <property type="component" value="Unassembled WGS sequence"/>
</dbReference>
<dbReference type="GO" id="GO:0004475">
    <property type="term" value="F:mannose-1-phosphate guanylyltransferase (GTP) activity"/>
    <property type="evidence" value="ECO:0007669"/>
    <property type="project" value="UniProtKB-EC"/>
</dbReference>
<dbReference type="InterPro" id="IPR005835">
    <property type="entry name" value="NTP_transferase_dom"/>
</dbReference>
<evidence type="ECO:0000313" key="12">
    <source>
        <dbReference type="EMBL" id="KDR42544.1"/>
    </source>
</evidence>
<protein>
    <recommendedName>
        <fullName evidence="2">mannose-1-phosphate guanylyltransferase</fullName>
        <ecNumber evidence="2">2.7.7.13</ecNumber>
    </recommendedName>
</protein>
<dbReference type="PANTHER" id="PTHR46390:SF1">
    <property type="entry name" value="MANNOSE-1-PHOSPHATE GUANYLYLTRANSFERASE"/>
    <property type="match status" value="1"/>
</dbReference>
<feature type="domain" description="MannoseP isomerase/GMP-like beta-helix" evidence="11">
    <location>
        <begin position="346"/>
        <end position="393"/>
    </location>
</feature>
<evidence type="ECO:0000256" key="1">
    <source>
        <dbReference type="ARBA" id="ARBA00006115"/>
    </source>
</evidence>
<dbReference type="InterPro" id="IPR014710">
    <property type="entry name" value="RmlC-like_jellyroll"/>
</dbReference>
<dbReference type="CDD" id="cd02509">
    <property type="entry name" value="GDP-M1P_Guanylyltransferase"/>
    <property type="match status" value="1"/>
</dbReference>
<gene>
    <name evidence="12" type="primary">cpsB</name>
    <name evidence="12" type="ORF">BG61_08155</name>
</gene>
<proteinExistence type="inferred from homology"/>
<dbReference type="FunFam" id="2.60.120.10:FF:000032">
    <property type="entry name" value="Mannose-1-phosphate guanylyltransferase/mannose-6-phosphate isomerase"/>
    <property type="match status" value="1"/>
</dbReference>
<dbReference type="EC" id="2.7.7.13" evidence="2"/>
<dbReference type="SUPFAM" id="SSF51182">
    <property type="entry name" value="RmlC-like cupins"/>
    <property type="match status" value="1"/>
</dbReference>
<organism evidence="12 13">
    <name type="scientific">Caballeronia glathei</name>
    <dbReference type="NCBI Taxonomy" id="60547"/>
    <lineage>
        <taxon>Bacteria</taxon>
        <taxon>Pseudomonadati</taxon>
        <taxon>Pseudomonadota</taxon>
        <taxon>Betaproteobacteria</taxon>
        <taxon>Burkholderiales</taxon>
        <taxon>Burkholderiaceae</taxon>
        <taxon>Caballeronia</taxon>
    </lineage>
</organism>
<dbReference type="InterPro" id="IPR051161">
    <property type="entry name" value="Mannose-6P_isomerase_type2"/>
</dbReference>
<dbReference type="InterPro" id="IPR054566">
    <property type="entry name" value="ManC/GMP-like_b-helix"/>
</dbReference>
<dbReference type="SUPFAM" id="SSF53448">
    <property type="entry name" value="Nucleotide-diphospho-sugar transferases"/>
    <property type="match status" value="1"/>
</dbReference>
<evidence type="ECO:0000256" key="3">
    <source>
        <dbReference type="ARBA" id="ARBA00022679"/>
    </source>
</evidence>
<dbReference type="Gene3D" id="2.60.120.10">
    <property type="entry name" value="Jelly Rolls"/>
    <property type="match status" value="1"/>
</dbReference>
<evidence type="ECO:0000256" key="2">
    <source>
        <dbReference type="ARBA" id="ARBA00012387"/>
    </source>
</evidence>
<evidence type="ECO:0000256" key="5">
    <source>
        <dbReference type="ARBA" id="ARBA00022741"/>
    </source>
</evidence>
<reference evidence="12 13" key="1">
    <citation type="submission" date="2014-03" db="EMBL/GenBank/DDBJ databases">
        <title>Draft Genome Sequences of Four Burkholderia Strains.</title>
        <authorList>
            <person name="Liu X.Y."/>
            <person name="Li C.X."/>
            <person name="Xu J.H."/>
        </authorList>
    </citation>
    <scope>NUCLEOTIDE SEQUENCE [LARGE SCALE GENOMIC DNA]</scope>
    <source>
        <strain evidence="12 13">DSM 50014</strain>
    </source>
</reference>
<evidence type="ECO:0000256" key="7">
    <source>
        <dbReference type="ARBA" id="ARBA00047343"/>
    </source>
</evidence>
<dbReference type="AlphaFoldDB" id="A0A069PRQ6"/>
<evidence type="ECO:0000259" key="11">
    <source>
        <dbReference type="Pfam" id="PF22640"/>
    </source>
</evidence>
<dbReference type="GO" id="GO:0000271">
    <property type="term" value="P:polysaccharide biosynthetic process"/>
    <property type="evidence" value="ECO:0007669"/>
    <property type="project" value="InterPro"/>
</dbReference>
<dbReference type="CDD" id="cd02213">
    <property type="entry name" value="cupin_PMI_typeII_C"/>
    <property type="match status" value="1"/>
</dbReference>
<dbReference type="NCBIfam" id="TIGR01479">
    <property type="entry name" value="GMP_PMI"/>
    <property type="match status" value="1"/>
</dbReference>
<comment type="catalytic activity">
    <reaction evidence="7">
        <text>alpha-D-mannose 1-phosphate + GTP + H(+) = GDP-alpha-D-mannose + diphosphate</text>
        <dbReference type="Rhea" id="RHEA:15229"/>
        <dbReference type="ChEBI" id="CHEBI:15378"/>
        <dbReference type="ChEBI" id="CHEBI:33019"/>
        <dbReference type="ChEBI" id="CHEBI:37565"/>
        <dbReference type="ChEBI" id="CHEBI:57527"/>
        <dbReference type="ChEBI" id="CHEBI:58409"/>
        <dbReference type="EC" id="2.7.7.13"/>
    </reaction>
</comment>
<dbReference type="GO" id="GO:0009298">
    <property type="term" value="P:GDP-mannose biosynthetic process"/>
    <property type="evidence" value="ECO:0007669"/>
    <property type="project" value="TreeGrafter"/>
</dbReference>
<dbReference type="Gene3D" id="3.90.550.10">
    <property type="entry name" value="Spore Coat Polysaccharide Biosynthesis Protein SpsA, Chain A"/>
    <property type="match status" value="1"/>
</dbReference>
<dbReference type="InterPro" id="IPR049577">
    <property type="entry name" value="GMPP_N"/>
</dbReference>
<evidence type="ECO:0000256" key="4">
    <source>
        <dbReference type="ARBA" id="ARBA00022695"/>
    </source>
</evidence>
<dbReference type="InterPro" id="IPR006375">
    <property type="entry name" value="Man1P_GuaTrfase/Man6P_Isoase"/>
</dbReference>
<dbReference type="Pfam" id="PF22640">
    <property type="entry name" value="ManC_GMP_beta-helix"/>
    <property type="match status" value="1"/>
</dbReference>
<keyword evidence="4 12" id="KW-0548">Nucleotidyltransferase</keyword>
<keyword evidence="6" id="KW-0342">GTP-binding</keyword>
<dbReference type="Pfam" id="PF01050">
    <property type="entry name" value="MannoseP_isomer"/>
    <property type="match status" value="1"/>
</dbReference>